<keyword evidence="3" id="KW-1185">Reference proteome</keyword>
<dbReference type="Proteomes" id="UP001317001">
    <property type="component" value="Chromosome"/>
</dbReference>
<dbReference type="RefSeq" id="WP_257499272.1">
    <property type="nucleotide sequence ID" value="NZ_CP102382.1"/>
</dbReference>
<keyword evidence="1" id="KW-0732">Signal</keyword>
<evidence type="ECO:0000313" key="3">
    <source>
        <dbReference type="Proteomes" id="UP001317001"/>
    </source>
</evidence>
<proteinExistence type="predicted"/>
<organism evidence="2 3">
    <name type="scientific">Paenimyroides aestuarii</name>
    <dbReference type="NCBI Taxonomy" id="2968490"/>
    <lineage>
        <taxon>Bacteria</taxon>
        <taxon>Pseudomonadati</taxon>
        <taxon>Bacteroidota</taxon>
        <taxon>Flavobacteriia</taxon>
        <taxon>Flavobacteriales</taxon>
        <taxon>Flavobacteriaceae</taxon>
        <taxon>Paenimyroides</taxon>
    </lineage>
</organism>
<dbReference type="EMBL" id="CP102382">
    <property type="protein sequence ID" value="UUV21345.1"/>
    <property type="molecule type" value="Genomic_DNA"/>
</dbReference>
<reference evidence="2 3" key="1">
    <citation type="submission" date="2022-08" db="EMBL/GenBank/DDBJ databases">
        <title>Myroides zhujiangensis sp. nov., a novel bacterium isolated from sediment in the Pearl River Estuary.</title>
        <authorList>
            <person name="Cui L."/>
        </authorList>
    </citation>
    <scope>NUCLEOTIDE SEQUENCE [LARGE SCALE GENOMIC DNA]</scope>
    <source>
        <strain evidence="2 3">SCSIO 72103</strain>
    </source>
</reference>
<evidence type="ECO:0000313" key="2">
    <source>
        <dbReference type="EMBL" id="UUV21345.1"/>
    </source>
</evidence>
<evidence type="ECO:0000256" key="1">
    <source>
        <dbReference type="SAM" id="SignalP"/>
    </source>
</evidence>
<feature type="chain" id="PRO_5047272842" evidence="1">
    <location>
        <begin position="21"/>
        <end position="152"/>
    </location>
</feature>
<feature type="signal peptide" evidence="1">
    <location>
        <begin position="1"/>
        <end position="20"/>
    </location>
</feature>
<gene>
    <name evidence="2" type="ORF">NPX36_13600</name>
</gene>
<name>A0ABY5NS29_9FLAO</name>
<protein>
    <submittedName>
        <fullName evidence="2">Uncharacterized protein</fullName>
    </submittedName>
</protein>
<sequence length="152" mass="17316">MMKKIITTFLLLFAIAATFAQNSHEDIQTIQNYIQKTSQNEWFDPINKKGSLSNDATYDTAYYLLSNDSVFSIIHTVYEKHTLQKVFYYKEGALIACIVEETDANNANRLLQYADYFFKDGALLNTGDEKQAFPAAALYTEGMEKLQNVPVN</sequence>
<accession>A0ABY5NS29</accession>